<dbReference type="AlphaFoldDB" id="A0A8J3IQL6"/>
<comment type="caution">
    <text evidence="4">The sequence shown here is derived from an EMBL/GenBank/DDBJ whole genome shotgun (WGS) entry which is preliminary data.</text>
</comment>
<sequence>MLLKGVSWLIYCRGIRGATTVERNDRDEILDATRELLELMIEKNDLHAEDIASAIFTVTDDLDAAYPALAARSKAIGWLDVSLMCAREIPVPDSLGKCIRVLLHVNTTRTNAEIQHVYIRGAINLRPTFALNL</sequence>
<evidence type="ECO:0000256" key="3">
    <source>
        <dbReference type="PROSITE-ProRule" id="PRU00514"/>
    </source>
</evidence>
<evidence type="ECO:0000256" key="2">
    <source>
        <dbReference type="PIRSR" id="PIRSR005965-1"/>
    </source>
</evidence>
<evidence type="ECO:0000313" key="4">
    <source>
        <dbReference type="EMBL" id="GHO96710.1"/>
    </source>
</evidence>
<protein>
    <recommendedName>
        <fullName evidence="1 3">chorismate mutase</fullName>
        <ecNumber evidence="1 3">5.4.99.5</ecNumber>
    </recommendedName>
</protein>
<proteinExistence type="predicted"/>
<organism evidence="4 5">
    <name type="scientific">Reticulibacter mediterranei</name>
    <dbReference type="NCBI Taxonomy" id="2778369"/>
    <lineage>
        <taxon>Bacteria</taxon>
        <taxon>Bacillati</taxon>
        <taxon>Chloroflexota</taxon>
        <taxon>Ktedonobacteria</taxon>
        <taxon>Ktedonobacterales</taxon>
        <taxon>Reticulibacteraceae</taxon>
        <taxon>Reticulibacter</taxon>
    </lineage>
</organism>
<keyword evidence="5" id="KW-1185">Reference proteome</keyword>
<dbReference type="Pfam" id="PF07736">
    <property type="entry name" value="CM_1"/>
    <property type="match status" value="1"/>
</dbReference>
<dbReference type="CDD" id="cd02185">
    <property type="entry name" value="AroH"/>
    <property type="match status" value="1"/>
</dbReference>
<comment type="catalytic activity">
    <reaction evidence="3">
        <text>chorismate = prephenate</text>
        <dbReference type="Rhea" id="RHEA:13897"/>
        <dbReference type="ChEBI" id="CHEBI:29748"/>
        <dbReference type="ChEBI" id="CHEBI:29934"/>
        <dbReference type="EC" id="5.4.99.5"/>
    </reaction>
</comment>
<dbReference type="PIRSF" id="PIRSF005965">
    <property type="entry name" value="Chor_mut_AroH"/>
    <property type="match status" value="1"/>
</dbReference>
<evidence type="ECO:0000256" key="1">
    <source>
        <dbReference type="NCBIfam" id="TIGR01796"/>
    </source>
</evidence>
<keyword evidence="2 3" id="KW-0028">Amino-acid biosynthesis</keyword>
<dbReference type="Gene3D" id="3.30.1330.40">
    <property type="entry name" value="RutC-like"/>
    <property type="match status" value="1"/>
</dbReference>
<feature type="binding site" evidence="2">
    <location>
        <position position="118"/>
    </location>
    <ligand>
        <name>prephenate</name>
        <dbReference type="ChEBI" id="CHEBI:29934"/>
    </ligand>
</feature>
<dbReference type="GO" id="GO:0004106">
    <property type="term" value="F:chorismate mutase activity"/>
    <property type="evidence" value="ECO:0007669"/>
    <property type="project" value="UniProtKB-UniRule"/>
</dbReference>
<feature type="binding site" evidence="2">
    <location>
        <position position="16"/>
    </location>
    <ligand>
        <name>prephenate</name>
        <dbReference type="ChEBI" id="CHEBI:29934"/>
    </ligand>
</feature>
<dbReference type="PANTHER" id="PTHR21164:SF0">
    <property type="entry name" value="CHORISMATE MUTASE AROH"/>
    <property type="match status" value="1"/>
</dbReference>
<dbReference type="PANTHER" id="PTHR21164">
    <property type="entry name" value="CHORISMATE MUTASE"/>
    <property type="match status" value="1"/>
</dbReference>
<dbReference type="RefSeq" id="WP_236065040.1">
    <property type="nucleotide sequence ID" value="NZ_BNJK01000001.1"/>
</dbReference>
<dbReference type="SUPFAM" id="SSF55298">
    <property type="entry name" value="YjgF-like"/>
    <property type="match status" value="1"/>
</dbReference>
<gene>
    <name evidence="4" type="ORF">KSF_067580</name>
</gene>
<keyword evidence="2 3" id="KW-0057">Aromatic amino acid biosynthesis</keyword>
<keyword evidence="3" id="KW-0413">Isomerase</keyword>
<dbReference type="GO" id="GO:0009073">
    <property type="term" value="P:aromatic amino acid family biosynthetic process"/>
    <property type="evidence" value="ECO:0007669"/>
    <property type="project" value="UniProtKB-UniRule"/>
</dbReference>
<name>A0A8J3IQL6_9CHLR</name>
<accession>A0A8J3IQL6</accession>
<reference evidence="4" key="1">
    <citation type="submission" date="2020-10" db="EMBL/GenBank/DDBJ databases">
        <title>Taxonomic study of unclassified bacteria belonging to the class Ktedonobacteria.</title>
        <authorList>
            <person name="Yabe S."/>
            <person name="Wang C.M."/>
            <person name="Zheng Y."/>
            <person name="Sakai Y."/>
            <person name="Cavaletti L."/>
            <person name="Monciardini P."/>
            <person name="Donadio S."/>
        </authorList>
    </citation>
    <scope>NUCLEOTIDE SEQUENCE</scope>
    <source>
        <strain evidence="4">ID150040</strain>
    </source>
</reference>
<feature type="binding site" evidence="2">
    <location>
        <position position="100"/>
    </location>
    <ligand>
        <name>prephenate</name>
        <dbReference type="ChEBI" id="CHEBI:29934"/>
    </ligand>
</feature>
<dbReference type="GO" id="GO:0008652">
    <property type="term" value="P:amino acid biosynthetic process"/>
    <property type="evidence" value="ECO:0007669"/>
    <property type="project" value="UniProtKB-UniRule"/>
</dbReference>
<evidence type="ECO:0000313" key="5">
    <source>
        <dbReference type="Proteomes" id="UP000597444"/>
    </source>
</evidence>
<dbReference type="EMBL" id="BNJK01000001">
    <property type="protein sequence ID" value="GHO96710.1"/>
    <property type="molecule type" value="Genomic_DNA"/>
</dbReference>
<dbReference type="GO" id="GO:0046417">
    <property type="term" value="P:chorismate metabolic process"/>
    <property type="evidence" value="ECO:0007669"/>
    <property type="project" value="TreeGrafter"/>
</dbReference>
<dbReference type="Proteomes" id="UP000597444">
    <property type="component" value="Unassembled WGS sequence"/>
</dbReference>
<dbReference type="EC" id="5.4.99.5" evidence="1 3"/>
<dbReference type="InterPro" id="IPR035959">
    <property type="entry name" value="RutC-like_sf"/>
</dbReference>
<dbReference type="NCBIfam" id="TIGR01796">
    <property type="entry name" value="CM_mono_aroH"/>
    <property type="match status" value="1"/>
</dbReference>
<dbReference type="PROSITE" id="PS51167">
    <property type="entry name" value="CHORISMATE_MUT_1"/>
    <property type="match status" value="1"/>
</dbReference>
<dbReference type="InterPro" id="IPR008243">
    <property type="entry name" value="Chorismate_mutase_AroH"/>
</dbReference>